<protein>
    <recommendedName>
        <fullName evidence="6">DUF308 domain-containing protein</fullName>
    </recommendedName>
</protein>
<proteinExistence type="predicted"/>
<keyword evidence="1" id="KW-1133">Transmembrane helix</keyword>
<feature type="transmembrane region" description="Helical" evidence="1">
    <location>
        <begin position="63"/>
        <end position="87"/>
    </location>
</feature>
<dbReference type="Pfam" id="PF23494">
    <property type="entry name" value="bPH_10"/>
    <property type="match status" value="1"/>
</dbReference>
<sequence length="239" mass="26059">MRRRTERSPNKDGVTVLSEPAWRTACVYAVCTAAGAVLGLLAGPLADWLVTLPWAPMQGPAELAASVPAPWLLAAGTLAGLAVGFVAHFEQLSVRLADDRVVLARKGREHAYARADIASAFRDGKDLVLLGHDGGELFRQECGLDFGRVADAFTRHGYVWADADPHENEFRRWVPGLPGLPEGANAVLRAREAPLKEKGSDAEDVRELRDELARLGVVVRDEKRRQYVRTLPQAGPEPK</sequence>
<dbReference type="InterPro" id="IPR057798">
    <property type="entry name" value="PH_YqeB"/>
</dbReference>
<dbReference type="Proteomes" id="UP001596972">
    <property type="component" value="Unassembled WGS sequence"/>
</dbReference>
<gene>
    <name evidence="4" type="ORF">ACFQ11_36805</name>
</gene>
<name>A0ABW3F4E4_9ACTN</name>
<evidence type="ECO:0000313" key="4">
    <source>
        <dbReference type="EMBL" id="MFD0905983.1"/>
    </source>
</evidence>
<evidence type="ECO:0000259" key="2">
    <source>
        <dbReference type="Pfam" id="PF23493"/>
    </source>
</evidence>
<evidence type="ECO:0000256" key="1">
    <source>
        <dbReference type="SAM" id="Phobius"/>
    </source>
</evidence>
<feature type="domain" description="YqeB PH" evidence="3">
    <location>
        <begin position="15"/>
        <end position="161"/>
    </location>
</feature>
<dbReference type="InterPro" id="IPR056411">
    <property type="entry name" value="CysS_C"/>
</dbReference>
<keyword evidence="1" id="KW-0472">Membrane</keyword>
<dbReference type="EMBL" id="JBHTJA010000191">
    <property type="protein sequence ID" value="MFD0905983.1"/>
    <property type="molecule type" value="Genomic_DNA"/>
</dbReference>
<keyword evidence="5" id="KW-1185">Reference proteome</keyword>
<evidence type="ECO:0000259" key="3">
    <source>
        <dbReference type="Pfam" id="PF23494"/>
    </source>
</evidence>
<keyword evidence="1" id="KW-0812">Transmembrane</keyword>
<dbReference type="RefSeq" id="WP_378307430.1">
    <property type="nucleotide sequence ID" value="NZ_JBHTJA010000191.1"/>
</dbReference>
<feature type="transmembrane region" description="Helical" evidence="1">
    <location>
        <begin position="21"/>
        <end position="43"/>
    </location>
</feature>
<evidence type="ECO:0000313" key="5">
    <source>
        <dbReference type="Proteomes" id="UP001596972"/>
    </source>
</evidence>
<feature type="domain" description="Cysteinyl-tRNA ligase anticodon binding" evidence="2">
    <location>
        <begin position="178"/>
        <end position="229"/>
    </location>
</feature>
<accession>A0ABW3F4E4</accession>
<evidence type="ECO:0008006" key="6">
    <source>
        <dbReference type="Google" id="ProtNLM"/>
    </source>
</evidence>
<organism evidence="4 5">
    <name type="scientific">Actinomadura sediminis</name>
    <dbReference type="NCBI Taxonomy" id="1038904"/>
    <lineage>
        <taxon>Bacteria</taxon>
        <taxon>Bacillati</taxon>
        <taxon>Actinomycetota</taxon>
        <taxon>Actinomycetes</taxon>
        <taxon>Streptosporangiales</taxon>
        <taxon>Thermomonosporaceae</taxon>
        <taxon>Actinomadura</taxon>
    </lineage>
</organism>
<reference evidence="5" key="1">
    <citation type="journal article" date="2019" name="Int. J. Syst. Evol. Microbiol.">
        <title>The Global Catalogue of Microorganisms (GCM) 10K type strain sequencing project: providing services to taxonomists for standard genome sequencing and annotation.</title>
        <authorList>
            <consortium name="The Broad Institute Genomics Platform"/>
            <consortium name="The Broad Institute Genome Sequencing Center for Infectious Disease"/>
            <person name="Wu L."/>
            <person name="Ma J."/>
        </authorList>
    </citation>
    <scope>NUCLEOTIDE SEQUENCE [LARGE SCALE GENOMIC DNA]</scope>
    <source>
        <strain evidence="5">JCM 31202</strain>
    </source>
</reference>
<comment type="caution">
    <text evidence="4">The sequence shown here is derived from an EMBL/GenBank/DDBJ whole genome shotgun (WGS) entry which is preliminary data.</text>
</comment>
<dbReference type="Pfam" id="PF23493">
    <property type="entry name" value="CysS_C"/>
    <property type="match status" value="1"/>
</dbReference>